<feature type="transmembrane region" description="Helical" evidence="1">
    <location>
        <begin position="20"/>
        <end position="37"/>
    </location>
</feature>
<sequence>MNKDKQLTKFYYQPDIAHTVIYWSLSLCLFLGGIIITLEKIKFSWMAVMFILLGLLLILIGSSRRLCINDQEITFSVGLPIFQKNKRVPIKKIHKISLGSKGFTLYQETPDGEFNEIICLMKEKSLQYFVQTMTANEAFNGEISGLNINELIE</sequence>
<dbReference type="Pfam" id="PF17255">
    <property type="entry name" value="EbsA"/>
    <property type="match status" value="1"/>
</dbReference>
<organism evidence="2 3">
    <name type="scientific">Vagococcus zengguangii</name>
    <dbReference type="NCBI Taxonomy" id="2571750"/>
    <lineage>
        <taxon>Bacteria</taxon>
        <taxon>Bacillati</taxon>
        <taxon>Bacillota</taxon>
        <taxon>Bacilli</taxon>
        <taxon>Lactobacillales</taxon>
        <taxon>Enterococcaceae</taxon>
        <taxon>Vagococcus</taxon>
    </lineage>
</organism>
<feature type="transmembrane region" description="Helical" evidence="1">
    <location>
        <begin position="43"/>
        <end position="61"/>
    </location>
</feature>
<keyword evidence="1" id="KW-1133">Transmembrane helix</keyword>
<evidence type="ECO:0000313" key="3">
    <source>
        <dbReference type="Proteomes" id="UP000298615"/>
    </source>
</evidence>
<dbReference type="RefSeq" id="WP_136953243.1">
    <property type="nucleotide sequence ID" value="NZ_CP039712.1"/>
</dbReference>
<dbReference type="AlphaFoldDB" id="A0A4D7CTX9"/>
<keyword evidence="1" id="KW-0472">Membrane</keyword>
<proteinExistence type="predicted"/>
<evidence type="ECO:0000256" key="1">
    <source>
        <dbReference type="SAM" id="Phobius"/>
    </source>
</evidence>
<dbReference type="InterPro" id="IPR020215">
    <property type="entry name" value="EbsA-like"/>
</dbReference>
<accession>A0A4D7CTX9</accession>
<keyword evidence="3" id="KW-1185">Reference proteome</keyword>
<reference evidence="2 3" key="1">
    <citation type="submission" date="2019-04" db="EMBL/GenBank/DDBJ databases">
        <title>Vagococcus sp. nov., isolated from faeces of yaks (Bos grunniens).</title>
        <authorList>
            <person name="Ge Y."/>
        </authorList>
    </citation>
    <scope>NUCLEOTIDE SEQUENCE [LARGE SCALE GENOMIC DNA]</scope>
    <source>
        <strain evidence="2 3">MN-17</strain>
    </source>
</reference>
<dbReference type="KEGG" id="vao:FA707_05280"/>
<dbReference type="Proteomes" id="UP000298615">
    <property type="component" value="Chromosome"/>
</dbReference>
<gene>
    <name evidence="2" type="ORF">FA707_05280</name>
</gene>
<dbReference type="EMBL" id="CP039712">
    <property type="protein sequence ID" value="QCI86412.1"/>
    <property type="molecule type" value="Genomic_DNA"/>
</dbReference>
<protein>
    <recommendedName>
        <fullName evidence="4">EbsA protein</fullName>
    </recommendedName>
</protein>
<name>A0A4D7CTX9_9ENTE</name>
<evidence type="ECO:0000313" key="2">
    <source>
        <dbReference type="EMBL" id="QCI86412.1"/>
    </source>
</evidence>
<evidence type="ECO:0008006" key="4">
    <source>
        <dbReference type="Google" id="ProtNLM"/>
    </source>
</evidence>
<keyword evidence="1" id="KW-0812">Transmembrane</keyword>